<organism evidence="2 3">
    <name type="scientific">Microbotryum silenes-dioicae</name>
    <dbReference type="NCBI Taxonomy" id="796604"/>
    <lineage>
        <taxon>Eukaryota</taxon>
        <taxon>Fungi</taxon>
        <taxon>Dikarya</taxon>
        <taxon>Basidiomycota</taxon>
        <taxon>Pucciniomycotina</taxon>
        <taxon>Microbotryomycetes</taxon>
        <taxon>Microbotryales</taxon>
        <taxon>Microbotryaceae</taxon>
        <taxon>Microbotryum</taxon>
    </lineage>
</organism>
<name>A0A2X0PK09_9BASI</name>
<keyword evidence="3" id="KW-1185">Reference proteome</keyword>
<proteinExistence type="predicted"/>
<dbReference type="EMBL" id="FQNC01000081">
    <property type="protein sequence ID" value="SGZ15179.1"/>
    <property type="molecule type" value="Genomic_DNA"/>
</dbReference>
<gene>
    <name evidence="2" type="primary">BQ5605_C029g10648</name>
    <name evidence="2" type="ORF">BQ5605_C029G10648</name>
</gene>
<feature type="region of interest" description="Disordered" evidence="1">
    <location>
        <begin position="21"/>
        <end position="61"/>
    </location>
</feature>
<protein>
    <submittedName>
        <fullName evidence="2">BQ5605_C029g10648 protein</fullName>
    </submittedName>
</protein>
<evidence type="ECO:0000313" key="2">
    <source>
        <dbReference type="EMBL" id="SGZ15179.1"/>
    </source>
</evidence>
<reference evidence="2 3" key="1">
    <citation type="submission" date="2016-11" db="EMBL/GenBank/DDBJ databases">
        <authorList>
            <person name="Jaros S."/>
            <person name="Januszkiewicz K."/>
            <person name="Wedrychowicz H."/>
        </authorList>
    </citation>
    <scope>NUCLEOTIDE SEQUENCE [LARGE SCALE GENOMIC DNA]</scope>
</reference>
<dbReference type="AlphaFoldDB" id="A0A2X0PK09"/>
<evidence type="ECO:0000256" key="1">
    <source>
        <dbReference type="SAM" id="MobiDB-lite"/>
    </source>
</evidence>
<sequence length="61" mass="6567">MGRFRVAVGLVALRNSKLGNNVAKSTKREEIHPRPNTTTGEGEGEGELRDGGVVSSPAYYH</sequence>
<evidence type="ECO:0000313" key="3">
    <source>
        <dbReference type="Proteomes" id="UP000249464"/>
    </source>
</evidence>
<dbReference type="Proteomes" id="UP000249464">
    <property type="component" value="Unassembled WGS sequence"/>
</dbReference>
<accession>A0A2X0PK09</accession>